<name>A0ABT0H839_9FLAO</name>
<dbReference type="Proteomes" id="UP001203687">
    <property type="component" value="Unassembled WGS sequence"/>
</dbReference>
<dbReference type="EMBL" id="JALPQF010000006">
    <property type="protein sequence ID" value="MCK8480528.1"/>
    <property type="molecule type" value="Genomic_DNA"/>
</dbReference>
<keyword evidence="1" id="KW-1133">Transmembrane helix</keyword>
<dbReference type="CDD" id="cd20170">
    <property type="entry name" value="Peptidase_M90-like"/>
    <property type="match status" value="1"/>
</dbReference>
<feature type="transmembrane region" description="Helical" evidence="1">
    <location>
        <begin position="15"/>
        <end position="39"/>
    </location>
</feature>
<accession>A0ABT0H839</accession>
<dbReference type="Pfam" id="PF06167">
    <property type="entry name" value="Peptidase_M90"/>
    <property type="match status" value="1"/>
</dbReference>
<gene>
    <name evidence="2" type="ORF">MUY34_07850</name>
</gene>
<sequence>MIIALFQDQEISPTFRILGLAVFFAGMAGVVFSRFYMFFEQQYAIKYKRPFFVHLYMFKRQLKAKERHILQRKFSFYNRLNRKQKIQFEHRLATFLKDKQFLGRENLQVTTEMEVLISATAIMLTFGFRNYKIELIDKIIIYPGKYYSISNETHHKGELNPKLKALVLSWEDFLEGYDIEDDNINLGIHEFTHAIHINSLKNNDVSSLIFKRAFSELTDLLSAEALLRQKLIASKYFRPYAFTNHFEFIAVIIETFIESPDDFKQQFPRIYNKTREMLNFNYAQY</sequence>
<comment type="caution">
    <text evidence="2">The sequence shown here is derived from an EMBL/GenBank/DDBJ whole genome shotgun (WGS) entry which is preliminary data.</text>
</comment>
<protein>
    <submittedName>
        <fullName evidence="2">Zinc-dependent peptidase</fullName>
    </submittedName>
</protein>
<dbReference type="SUPFAM" id="SSF55486">
    <property type="entry name" value="Metalloproteases ('zincins'), catalytic domain"/>
    <property type="match status" value="1"/>
</dbReference>
<organism evidence="2 3">
    <name type="scientific">Psychroserpens algicola</name>
    <dbReference type="NCBI Taxonomy" id="1719034"/>
    <lineage>
        <taxon>Bacteria</taxon>
        <taxon>Pseudomonadati</taxon>
        <taxon>Bacteroidota</taxon>
        <taxon>Flavobacteriia</taxon>
        <taxon>Flavobacteriales</taxon>
        <taxon>Flavobacteriaceae</taxon>
        <taxon>Psychroserpens</taxon>
    </lineage>
</organism>
<evidence type="ECO:0000313" key="2">
    <source>
        <dbReference type="EMBL" id="MCK8480528.1"/>
    </source>
</evidence>
<dbReference type="InterPro" id="IPR042252">
    <property type="entry name" value="MtfA_N"/>
</dbReference>
<dbReference type="Gene3D" id="1.10.472.150">
    <property type="entry name" value="Glucose-regulated metallo-peptidase M90, N-terminal domain"/>
    <property type="match status" value="1"/>
</dbReference>
<evidence type="ECO:0000313" key="3">
    <source>
        <dbReference type="Proteomes" id="UP001203687"/>
    </source>
</evidence>
<keyword evidence="1" id="KW-0472">Membrane</keyword>
<proteinExistence type="predicted"/>
<dbReference type="InterPro" id="IPR010384">
    <property type="entry name" value="MtfA_fam"/>
</dbReference>
<evidence type="ECO:0000256" key="1">
    <source>
        <dbReference type="SAM" id="Phobius"/>
    </source>
</evidence>
<dbReference type="PANTHER" id="PTHR30164:SF2">
    <property type="entry name" value="PROTEIN MTFA"/>
    <property type="match status" value="1"/>
</dbReference>
<reference evidence="2" key="1">
    <citation type="submission" date="2022-04" db="EMBL/GenBank/DDBJ databases">
        <authorList>
            <person name="Ren T."/>
        </authorList>
    </citation>
    <scope>NUCLEOTIDE SEQUENCE</scope>
    <source>
        <strain evidence="2">F63249</strain>
    </source>
</reference>
<keyword evidence="3" id="KW-1185">Reference proteome</keyword>
<keyword evidence="1" id="KW-0812">Transmembrane</keyword>
<dbReference type="PANTHER" id="PTHR30164">
    <property type="entry name" value="MTFA PEPTIDASE"/>
    <property type="match status" value="1"/>
</dbReference>
<dbReference type="RefSeq" id="WP_248412613.1">
    <property type="nucleotide sequence ID" value="NZ_JALPQF010000006.1"/>
</dbReference>